<evidence type="ECO:0000256" key="3">
    <source>
        <dbReference type="ARBA" id="ARBA00022576"/>
    </source>
</evidence>
<proteinExistence type="inferred from homology"/>
<sequence>MVSAAGLSQRVAHLSPSATLSISAVAKAMQAEGLDVCSLSAGEPDFETPEHIRAAAVRALEEGKTRYGPAAGIPALRQAVADKLQQENGLNFSRDQILISNGGKQTLFNLAMVLLDPGDEVILPVPYWVSYPEIVTLAGAKVVRVPTEEAQGFKLTAAQLRQALTPHTKVLILNSPANPTGAVYHRHELEALAEVILSVPDLYVICDEIYEKLVYGEAHHISLGSLSPEVFQRTILSSGFAKAYAMTGWRIGYLAGPKPIVDAAINLQSHSTSNVCTFAQYGALEALTSPLSAASIEKMRQEFSQRRDLMVQGIRALPGVTCPQPEGAFYVFFNIRQTGLSSVEFCQRLLKEQQVAAVPGVAFGADHCIRLSYATDRATIEKGLHRLHQFVCSL</sequence>
<keyword evidence="4 6" id="KW-0808">Transferase</keyword>
<organism evidence="8 9">
    <name type="scientific">Thermostichus vulcanus str. 'Rupite'</name>
    <dbReference type="NCBI Taxonomy" id="2813851"/>
    <lineage>
        <taxon>Bacteria</taxon>
        <taxon>Bacillati</taxon>
        <taxon>Cyanobacteriota</taxon>
        <taxon>Cyanophyceae</taxon>
        <taxon>Thermostichales</taxon>
        <taxon>Thermostichaceae</taxon>
        <taxon>Thermostichus</taxon>
    </lineage>
</organism>
<dbReference type="InterPro" id="IPR050596">
    <property type="entry name" value="AspAT/PAT-like"/>
</dbReference>
<dbReference type="EMBL" id="JAFIRA010000044">
    <property type="protein sequence ID" value="MCJ2544029.1"/>
    <property type="molecule type" value="Genomic_DNA"/>
</dbReference>
<feature type="domain" description="Aminotransferase class I/classII large" evidence="7">
    <location>
        <begin position="36"/>
        <end position="387"/>
    </location>
</feature>
<evidence type="ECO:0000256" key="2">
    <source>
        <dbReference type="ARBA" id="ARBA00007441"/>
    </source>
</evidence>
<dbReference type="Pfam" id="PF00155">
    <property type="entry name" value="Aminotran_1_2"/>
    <property type="match status" value="1"/>
</dbReference>
<reference evidence="8" key="1">
    <citation type="submission" date="2021-02" db="EMBL/GenBank/DDBJ databases">
        <title>The CRISPR/cas machinery reduction and long-range gene transfer in the hot spring cyanobacterium Synechococcus.</title>
        <authorList>
            <person name="Dvorak P."/>
            <person name="Jahodarova E."/>
            <person name="Hasler P."/>
            <person name="Poulickova A."/>
        </authorList>
    </citation>
    <scope>NUCLEOTIDE SEQUENCE</scope>
    <source>
        <strain evidence="8">Rupite</strain>
    </source>
</reference>
<dbReference type="Gene3D" id="3.90.1150.10">
    <property type="entry name" value="Aspartate Aminotransferase, domain 1"/>
    <property type="match status" value="1"/>
</dbReference>
<name>A0ABT0CE10_THEVL</name>
<comment type="cofactor">
    <cofactor evidence="1 6">
        <name>pyridoxal 5'-phosphate</name>
        <dbReference type="ChEBI" id="CHEBI:597326"/>
    </cofactor>
</comment>
<evidence type="ECO:0000313" key="9">
    <source>
        <dbReference type="Proteomes" id="UP000830835"/>
    </source>
</evidence>
<dbReference type="GO" id="GO:0008483">
    <property type="term" value="F:transaminase activity"/>
    <property type="evidence" value="ECO:0007669"/>
    <property type="project" value="UniProtKB-KW"/>
</dbReference>
<protein>
    <recommendedName>
        <fullName evidence="6">Aminotransferase</fullName>
        <ecNumber evidence="6">2.6.1.-</ecNumber>
    </recommendedName>
</protein>
<dbReference type="InterPro" id="IPR004839">
    <property type="entry name" value="Aminotransferase_I/II_large"/>
</dbReference>
<dbReference type="InterPro" id="IPR015422">
    <property type="entry name" value="PyrdxlP-dep_Trfase_small"/>
</dbReference>
<evidence type="ECO:0000259" key="7">
    <source>
        <dbReference type="Pfam" id="PF00155"/>
    </source>
</evidence>
<dbReference type="PANTHER" id="PTHR46383:SF1">
    <property type="entry name" value="ASPARTATE AMINOTRANSFERASE"/>
    <property type="match status" value="1"/>
</dbReference>
<dbReference type="PROSITE" id="PS00105">
    <property type="entry name" value="AA_TRANSFER_CLASS_1"/>
    <property type="match status" value="1"/>
</dbReference>
<gene>
    <name evidence="8" type="ORF">JX360_14140</name>
</gene>
<comment type="similarity">
    <text evidence="2 6">Belongs to the class-I pyridoxal-phosphate-dependent aminotransferase family.</text>
</comment>
<dbReference type="Gene3D" id="3.40.640.10">
    <property type="entry name" value="Type I PLP-dependent aspartate aminotransferase-like (Major domain)"/>
    <property type="match status" value="1"/>
</dbReference>
<dbReference type="EC" id="2.6.1.-" evidence="6"/>
<keyword evidence="9" id="KW-1185">Reference proteome</keyword>
<keyword evidence="5" id="KW-0663">Pyridoxal phosphate</keyword>
<dbReference type="InterPro" id="IPR015421">
    <property type="entry name" value="PyrdxlP-dep_Trfase_major"/>
</dbReference>
<dbReference type="CDD" id="cd00609">
    <property type="entry name" value="AAT_like"/>
    <property type="match status" value="1"/>
</dbReference>
<dbReference type="InterPro" id="IPR015424">
    <property type="entry name" value="PyrdxlP-dep_Trfase"/>
</dbReference>
<dbReference type="InterPro" id="IPR004838">
    <property type="entry name" value="NHTrfase_class1_PyrdxlP-BS"/>
</dbReference>
<evidence type="ECO:0000256" key="5">
    <source>
        <dbReference type="ARBA" id="ARBA00022898"/>
    </source>
</evidence>
<comment type="caution">
    <text evidence="8">The sequence shown here is derived from an EMBL/GenBank/DDBJ whole genome shotgun (WGS) entry which is preliminary data.</text>
</comment>
<evidence type="ECO:0000256" key="6">
    <source>
        <dbReference type="RuleBase" id="RU000481"/>
    </source>
</evidence>
<evidence type="ECO:0000256" key="1">
    <source>
        <dbReference type="ARBA" id="ARBA00001933"/>
    </source>
</evidence>
<evidence type="ECO:0000256" key="4">
    <source>
        <dbReference type="ARBA" id="ARBA00022679"/>
    </source>
</evidence>
<dbReference type="RefSeq" id="WP_244352161.1">
    <property type="nucleotide sequence ID" value="NZ_JAFIRA010000044.1"/>
</dbReference>
<keyword evidence="3 6" id="KW-0032">Aminotransferase</keyword>
<dbReference type="SUPFAM" id="SSF53383">
    <property type="entry name" value="PLP-dependent transferases"/>
    <property type="match status" value="1"/>
</dbReference>
<dbReference type="Proteomes" id="UP000830835">
    <property type="component" value="Unassembled WGS sequence"/>
</dbReference>
<dbReference type="PANTHER" id="PTHR46383">
    <property type="entry name" value="ASPARTATE AMINOTRANSFERASE"/>
    <property type="match status" value="1"/>
</dbReference>
<evidence type="ECO:0000313" key="8">
    <source>
        <dbReference type="EMBL" id="MCJ2544029.1"/>
    </source>
</evidence>
<accession>A0ABT0CE10</accession>